<dbReference type="Proteomes" id="UP000034450">
    <property type="component" value="Unassembled WGS sequence"/>
</dbReference>
<name>A0A0F8PR90_METMZ</name>
<evidence type="ECO:0000313" key="2">
    <source>
        <dbReference type="Proteomes" id="UP000034450"/>
    </source>
</evidence>
<dbReference type="RefSeq" id="WP_048047763.1">
    <property type="nucleotide sequence ID" value="NZ_JJQN01000170.1"/>
</dbReference>
<dbReference type="EMBL" id="JJQN01000170">
    <property type="protein sequence ID" value="KKH55800.1"/>
    <property type="molecule type" value="Genomic_DNA"/>
</dbReference>
<dbReference type="PATRIC" id="fig|2209.85.peg.87"/>
<comment type="caution">
    <text evidence="1">The sequence shown here is derived from an EMBL/GenBank/DDBJ whole genome shotgun (WGS) entry which is preliminary data.</text>
</comment>
<sequence>MSGLETASFIVTGVKFGFDILKELVFYNEDKNKKVNDFRNLVKSNALFGFYKSWEIFSKTVGTKYNPDADNLLKEYAAFYTQVIIQGSEMLPEDLMEELEQFTVYMLLKTKMIKVGTFSDAYRDINELAEDIYNVYKNFDNYQFKIKS</sequence>
<dbReference type="AlphaFoldDB" id="A0A0F8PR90"/>
<evidence type="ECO:0000313" key="1">
    <source>
        <dbReference type="EMBL" id="KKH55800.1"/>
    </source>
</evidence>
<proteinExistence type="predicted"/>
<protein>
    <submittedName>
        <fullName evidence="1">Uncharacterized protein</fullName>
    </submittedName>
</protein>
<dbReference type="GeneID" id="24852035"/>
<organism evidence="1 2">
    <name type="scientific">Methanosarcina mazei</name>
    <name type="common">Methanosarcina frisia</name>
    <dbReference type="NCBI Taxonomy" id="2209"/>
    <lineage>
        <taxon>Archaea</taxon>
        <taxon>Methanobacteriati</taxon>
        <taxon>Methanobacteriota</taxon>
        <taxon>Stenosarchaea group</taxon>
        <taxon>Methanomicrobia</taxon>
        <taxon>Methanosarcinales</taxon>
        <taxon>Methanosarcinaceae</taxon>
        <taxon>Methanosarcina</taxon>
    </lineage>
</organism>
<accession>A0A0F8PR90</accession>
<reference evidence="1 2" key="1">
    <citation type="journal article" date="2015" name="ISME J.">
        <title>Genomic and phenotypic differentiation among Methanosarcina mazei populations from Columbia River sediment.</title>
        <authorList>
            <person name="Youngblut N.D."/>
            <person name="Wirth J.S."/>
            <person name="Henriksen J.R."/>
            <person name="Smith M."/>
            <person name="Simon H."/>
            <person name="Metcalf W.W."/>
            <person name="Whitaker R.J."/>
        </authorList>
    </citation>
    <scope>NUCLEOTIDE SEQUENCE [LARGE SCALE GENOMIC DNA]</scope>
    <source>
        <strain evidence="1 2">1.H.A.2.6</strain>
    </source>
</reference>
<gene>
    <name evidence="1" type="ORF">DU74_00410</name>
</gene>